<keyword evidence="3" id="KW-1185">Reference proteome</keyword>
<evidence type="ECO:0000313" key="3">
    <source>
        <dbReference type="Proteomes" id="UP000183567"/>
    </source>
</evidence>
<protein>
    <submittedName>
        <fullName evidence="2">Uncharacterized protein</fullName>
    </submittedName>
</protein>
<reference evidence="2 3" key="1">
    <citation type="submission" date="2016-03" db="EMBL/GenBank/DDBJ databases">
        <title>Comparative genomics of the ectomycorrhizal sister species Rhizopogon vinicolor and Rhizopogon vesiculosus (Basidiomycota: Boletales) reveals a divergence of the mating type B locus.</title>
        <authorList>
            <person name="Mujic A.B."/>
            <person name="Kuo A."/>
            <person name="Tritt A."/>
            <person name="Lipzen A."/>
            <person name="Chen C."/>
            <person name="Johnson J."/>
            <person name="Sharma A."/>
            <person name="Barry K."/>
            <person name="Grigoriev I.V."/>
            <person name="Spatafora J.W."/>
        </authorList>
    </citation>
    <scope>NUCLEOTIDE SEQUENCE [LARGE SCALE GENOMIC DNA]</scope>
    <source>
        <strain evidence="2 3">AM-OR11-056</strain>
    </source>
</reference>
<sequence>MMPRDDLEHLEDQREWVHRWKVLMDEAQSAIKIAKESDVELPIDFNIKHAEMQFGIWETRIRLSDRDKQEKEKWEKEAMQEGAASSPVPDDDVEMSSLLPPTLTKKQLIVESKPVTPSDLHDPPCDNCRRLRNNPGCSLLGKVKAGEVVVEEVGEGEDVDDDVTVANEPTIQTRSGKRGKGKGKGKEATVGLSSGMSEQQMHMLEVRMKAASAELWEIGKQVHQFCESSYPA</sequence>
<name>A0A1J8PEA5_9AGAM</name>
<organism evidence="2 3">
    <name type="scientific">Rhizopogon vesiculosus</name>
    <dbReference type="NCBI Taxonomy" id="180088"/>
    <lineage>
        <taxon>Eukaryota</taxon>
        <taxon>Fungi</taxon>
        <taxon>Dikarya</taxon>
        <taxon>Basidiomycota</taxon>
        <taxon>Agaricomycotina</taxon>
        <taxon>Agaricomycetes</taxon>
        <taxon>Agaricomycetidae</taxon>
        <taxon>Boletales</taxon>
        <taxon>Suillineae</taxon>
        <taxon>Rhizopogonaceae</taxon>
        <taxon>Rhizopogon</taxon>
    </lineage>
</organism>
<dbReference type="Proteomes" id="UP000183567">
    <property type="component" value="Unassembled WGS sequence"/>
</dbReference>
<evidence type="ECO:0000313" key="2">
    <source>
        <dbReference type="EMBL" id="OJA07590.1"/>
    </source>
</evidence>
<feature type="region of interest" description="Disordered" evidence="1">
    <location>
        <begin position="172"/>
        <end position="196"/>
    </location>
</feature>
<dbReference type="EMBL" id="LVVM01006613">
    <property type="protein sequence ID" value="OJA07590.1"/>
    <property type="molecule type" value="Genomic_DNA"/>
</dbReference>
<comment type="caution">
    <text evidence="2">The sequence shown here is derived from an EMBL/GenBank/DDBJ whole genome shotgun (WGS) entry which is preliminary data.</text>
</comment>
<dbReference type="AlphaFoldDB" id="A0A1J8PEA5"/>
<accession>A0A1J8PEA5</accession>
<proteinExistence type="predicted"/>
<evidence type="ECO:0000256" key="1">
    <source>
        <dbReference type="SAM" id="MobiDB-lite"/>
    </source>
</evidence>
<gene>
    <name evidence="2" type="ORF">AZE42_07465</name>
</gene>